<sequence>MLQQAIEFEVQEYLELYKQSKEFTHQSPAVRNGYLPEKTFKPVLAQLQFASLE</sequence>
<proteinExistence type="predicted"/>
<dbReference type="PATRIC" id="fig|83552.4.peg.2804"/>
<organism evidence="1 2">
    <name type="scientific">Parachlamydia acanthamoebae</name>
    <dbReference type="NCBI Taxonomy" id="83552"/>
    <lineage>
        <taxon>Bacteria</taxon>
        <taxon>Pseudomonadati</taxon>
        <taxon>Chlamydiota</taxon>
        <taxon>Chlamydiia</taxon>
        <taxon>Parachlamydiales</taxon>
        <taxon>Parachlamydiaceae</taxon>
        <taxon>Parachlamydia</taxon>
    </lineage>
</organism>
<evidence type="ECO:0000313" key="1">
    <source>
        <dbReference type="EMBL" id="KIA76093.1"/>
    </source>
</evidence>
<gene>
    <name evidence="1" type="ORF">DB43_AV00070</name>
</gene>
<dbReference type="AlphaFoldDB" id="A0A0C1E7I8"/>
<dbReference type="Proteomes" id="UP000031307">
    <property type="component" value="Unassembled WGS sequence"/>
</dbReference>
<dbReference type="EMBL" id="JSAM01000132">
    <property type="protein sequence ID" value="KIA76093.1"/>
    <property type="molecule type" value="Genomic_DNA"/>
</dbReference>
<comment type="caution">
    <text evidence="1">The sequence shown here is derived from an EMBL/GenBank/DDBJ whole genome shotgun (WGS) entry which is preliminary data.</text>
</comment>
<evidence type="ECO:0000313" key="2">
    <source>
        <dbReference type="Proteomes" id="UP000031307"/>
    </source>
</evidence>
<reference evidence="1 2" key="1">
    <citation type="journal article" date="2014" name="Mol. Biol. Evol.">
        <title>Massive expansion of Ubiquitination-related gene families within the Chlamydiae.</title>
        <authorList>
            <person name="Domman D."/>
            <person name="Collingro A."/>
            <person name="Lagkouvardos I."/>
            <person name="Gehre L."/>
            <person name="Weinmaier T."/>
            <person name="Rattei T."/>
            <person name="Subtil A."/>
            <person name="Horn M."/>
        </authorList>
    </citation>
    <scope>NUCLEOTIDE SEQUENCE [LARGE SCALE GENOMIC DNA]</scope>
    <source>
        <strain evidence="1 2">OEW1</strain>
    </source>
</reference>
<name>A0A0C1E7I8_9BACT</name>
<protein>
    <submittedName>
        <fullName evidence="1">Uncharacterized protein</fullName>
    </submittedName>
</protein>
<accession>A0A0C1E7I8</accession>